<dbReference type="HOGENOM" id="CLU_046025_2_1_1"/>
<dbReference type="PANTHER" id="PTHR40465">
    <property type="entry name" value="CHROMOSOME 1, WHOLE GENOME SHOTGUN SEQUENCE"/>
    <property type="match status" value="1"/>
</dbReference>
<dbReference type="AlphaFoldDB" id="V2XM56"/>
<evidence type="ECO:0000259" key="3">
    <source>
        <dbReference type="Pfam" id="PF20152"/>
    </source>
</evidence>
<comment type="caution">
    <text evidence="4">The sequence shown here is derived from an EMBL/GenBank/DDBJ whole genome shotgun (WGS) entry which is preliminary data.</text>
</comment>
<dbReference type="PANTHER" id="PTHR40465:SF1">
    <property type="entry name" value="DUF6534 DOMAIN-CONTAINING PROTEIN"/>
    <property type="match status" value="1"/>
</dbReference>
<gene>
    <name evidence="4" type="ORF">Moror_14215</name>
</gene>
<dbReference type="Proteomes" id="UP000017559">
    <property type="component" value="Unassembled WGS sequence"/>
</dbReference>
<feature type="region of interest" description="Disordered" evidence="1">
    <location>
        <begin position="314"/>
        <end position="348"/>
    </location>
</feature>
<feature type="transmembrane region" description="Helical" evidence="2">
    <location>
        <begin position="124"/>
        <end position="148"/>
    </location>
</feature>
<feature type="transmembrane region" description="Helical" evidence="2">
    <location>
        <begin position="168"/>
        <end position="190"/>
    </location>
</feature>
<feature type="transmembrane region" description="Helical" evidence="2">
    <location>
        <begin position="237"/>
        <end position="256"/>
    </location>
</feature>
<dbReference type="InterPro" id="IPR045339">
    <property type="entry name" value="DUF6534"/>
</dbReference>
<keyword evidence="5" id="KW-1185">Reference proteome</keyword>
<dbReference type="EMBL" id="AWSO01000121">
    <property type="protein sequence ID" value="ESK94822.1"/>
    <property type="molecule type" value="Genomic_DNA"/>
</dbReference>
<feature type="transmembrane region" description="Helical" evidence="2">
    <location>
        <begin position="20"/>
        <end position="41"/>
    </location>
</feature>
<feature type="transmembrane region" description="Helical" evidence="2">
    <location>
        <begin position="91"/>
        <end position="112"/>
    </location>
</feature>
<organism evidence="4 5">
    <name type="scientific">Moniliophthora roreri (strain MCA 2997)</name>
    <name type="common">Cocoa frosty pod rot fungus</name>
    <name type="synonym">Crinipellis roreri</name>
    <dbReference type="NCBI Taxonomy" id="1381753"/>
    <lineage>
        <taxon>Eukaryota</taxon>
        <taxon>Fungi</taxon>
        <taxon>Dikarya</taxon>
        <taxon>Basidiomycota</taxon>
        <taxon>Agaricomycotina</taxon>
        <taxon>Agaricomycetes</taxon>
        <taxon>Agaricomycetidae</taxon>
        <taxon>Agaricales</taxon>
        <taxon>Marasmiineae</taxon>
        <taxon>Marasmiaceae</taxon>
        <taxon>Moniliophthora</taxon>
    </lineage>
</organism>
<evidence type="ECO:0000256" key="1">
    <source>
        <dbReference type="SAM" id="MobiDB-lite"/>
    </source>
</evidence>
<accession>V2XM56</accession>
<reference evidence="4 5" key="1">
    <citation type="journal article" date="2014" name="BMC Genomics">
        <title>Genome and secretome analysis of the hemibiotrophic fungal pathogen, Moniliophthora roreri, which causes frosty pod rot disease of cacao: mechanisms of the biotrophic and necrotrophic phases.</title>
        <authorList>
            <person name="Meinhardt L.W."/>
            <person name="Costa G.G.L."/>
            <person name="Thomazella D.P.T."/>
            <person name="Teixeira P.J.P.L."/>
            <person name="Carazzolle M.F."/>
            <person name="Schuster S.C."/>
            <person name="Carlson J.E."/>
            <person name="Guiltinan M.J."/>
            <person name="Mieczkowski P."/>
            <person name="Farmer A."/>
            <person name="Ramaraj T."/>
            <person name="Crozier J."/>
            <person name="Davis R.E."/>
            <person name="Shao J."/>
            <person name="Melnick R.L."/>
            <person name="Pereira G.A.G."/>
            <person name="Bailey B.A."/>
        </authorList>
    </citation>
    <scope>NUCLEOTIDE SEQUENCE [LARGE SCALE GENOMIC DNA]</scope>
    <source>
        <strain evidence="4 5">MCA 2997</strain>
    </source>
</reference>
<keyword evidence="2" id="KW-1133">Transmembrane helix</keyword>
<protein>
    <recommendedName>
        <fullName evidence="3">DUF6534 domain-containing protein</fullName>
    </recommendedName>
</protein>
<feature type="domain" description="DUF6534" evidence="3">
    <location>
        <begin position="174"/>
        <end position="261"/>
    </location>
</feature>
<feature type="transmembrane region" description="Helical" evidence="2">
    <location>
        <begin position="211"/>
        <end position="231"/>
    </location>
</feature>
<feature type="transmembrane region" description="Helical" evidence="2">
    <location>
        <begin position="53"/>
        <end position="71"/>
    </location>
</feature>
<keyword evidence="2" id="KW-0472">Membrane</keyword>
<dbReference type="KEGG" id="mrr:Moror_14215"/>
<sequence length="348" mass="38252">MDGPIVPIPPDIGANAGPVLLAYFLIWFFYGILCLQLYRYYQAFPLDPKFLKAIVYLMFTLETLQAILITHDGFDIFARNYGNLIVFDDIHFTWFTGPVLSGIVSVLAQLFYAHRIMSFSRSVAGRIVAGVIAIIALLQCSAAIVGGVQARNVGKLSEVPEKTYVATSVWLAGAAVCDIMISASMTWLLANSGTFFKETKDIIARLIRLTIETGFITALFAVLDLTLFLAFPRYTYHVVPAFCLGKVYSNALLVVLNHRAHIANARNRHSLHIVTGSLNSIDLSTDAVPVDSMIMTRPSEFSAVSNVQDNRLQPLRREEVERVPGSAPSHDSDSGKYGKASVTGSRLV</sequence>
<keyword evidence="2" id="KW-0812">Transmembrane</keyword>
<proteinExistence type="predicted"/>
<evidence type="ECO:0000256" key="2">
    <source>
        <dbReference type="SAM" id="Phobius"/>
    </source>
</evidence>
<dbReference type="OrthoDB" id="2953893at2759"/>
<evidence type="ECO:0000313" key="5">
    <source>
        <dbReference type="Proteomes" id="UP000017559"/>
    </source>
</evidence>
<dbReference type="Pfam" id="PF20152">
    <property type="entry name" value="DUF6534"/>
    <property type="match status" value="1"/>
</dbReference>
<evidence type="ECO:0000313" key="4">
    <source>
        <dbReference type="EMBL" id="ESK94822.1"/>
    </source>
</evidence>
<name>V2XM56_MONRO</name>